<evidence type="ECO:0000256" key="9">
    <source>
        <dbReference type="SAM" id="Phobius"/>
    </source>
</evidence>
<feature type="transmembrane region" description="Helical" evidence="9">
    <location>
        <begin position="540"/>
        <end position="561"/>
    </location>
</feature>
<feature type="transmembrane region" description="Helical" evidence="9">
    <location>
        <begin position="264"/>
        <end position="286"/>
    </location>
</feature>
<evidence type="ECO:0000256" key="6">
    <source>
        <dbReference type="ARBA" id="ARBA00023065"/>
    </source>
</evidence>
<comment type="subcellular location">
    <subcellularLocation>
        <location evidence="1">Endomembrane system</location>
        <topology evidence="1">Multi-pass membrane protein</topology>
    </subcellularLocation>
</comment>
<feature type="transmembrane region" description="Helical" evidence="9">
    <location>
        <begin position="49"/>
        <end position="68"/>
    </location>
</feature>
<feature type="transmembrane region" description="Helical" evidence="9">
    <location>
        <begin position="206"/>
        <end position="231"/>
    </location>
</feature>
<feature type="transmembrane region" description="Helical" evidence="9">
    <location>
        <begin position="177"/>
        <end position="194"/>
    </location>
</feature>
<evidence type="ECO:0000256" key="4">
    <source>
        <dbReference type="ARBA" id="ARBA00022692"/>
    </source>
</evidence>
<dbReference type="GO" id="GO:0005768">
    <property type="term" value="C:endosome"/>
    <property type="evidence" value="ECO:0007669"/>
    <property type="project" value="TreeGrafter"/>
</dbReference>
<dbReference type="EMBL" id="MU001766">
    <property type="protein sequence ID" value="KAF2799316.1"/>
    <property type="molecule type" value="Genomic_DNA"/>
</dbReference>
<evidence type="ECO:0000256" key="8">
    <source>
        <dbReference type="SAM" id="MobiDB-lite"/>
    </source>
</evidence>
<comment type="similarity">
    <text evidence="2">Belongs to the major facilitator superfamily.</text>
</comment>
<proteinExistence type="inferred from homology"/>
<dbReference type="InterPro" id="IPR036259">
    <property type="entry name" value="MFS_trans_sf"/>
</dbReference>
<dbReference type="PANTHER" id="PTHR23501">
    <property type="entry name" value="MAJOR FACILITATOR SUPERFAMILY"/>
    <property type="match status" value="1"/>
</dbReference>
<feature type="transmembrane region" description="Helical" evidence="9">
    <location>
        <begin position="298"/>
        <end position="315"/>
    </location>
</feature>
<keyword evidence="5 9" id="KW-1133">Transmembrane helix</keyword>
<organism evidence="10 11">
    <name type="scientific">Melanomma pulvis-pyrius CBS 109.77</name>
    <dbReference type="NCBI Taxonomy" id="1314802"/>
    <lineage>
        <taxon>Eukaryota</taxon>
        <taxon>Fungi</taxon>
        <taxon>Dikarya</taxon>
        <taxon>Ascomycota</taxon>
        <taxon>Pezizomycotina</taxon>
        <taxon>Dothideomycetes</taxon>
        <taxon>Pleosporomycetidae</taxon>
        <taxon>Pleosporales</taxon>
        <taxon>Melanommataceae</taxon>
        <taxon>Melanomma</taxon>
    </lineage>
</organism>
<evidence type="ECO:0000313" key="11">
    <source>
        <dbReference type="Proteomes" id="UP000799757"/>
    </source>
</evidence>
<dbReference type="SUPFAM" id="SSF103473">
    <property type="entry name" value="MFS general substrate transporter"/>
    <property type="match status" value="1"/>
</dbReference>
<feature type="transmembrane region" description="Helical" evidence="9">
    <location>
        <begin position="120"/>
        <end position="137"/>
    </location>
</feature>
<dbReference type="GO" id="GO:0015343">
    <property type="term" value="F:siderophore-iron transmembrane transporter activity"/>
    <property type="evidence" value="ECO:0007669"/>
    <property type="project" value="TreeGrafter"/>
</dbReference>
<evidence type="ECO:0000256" key="2">
    <source>
        <dbReference type="ARBA" id="ARBA00008335"/>
    </source>
</evidence>
<gene>
    <name evidence="10" type="ORF">K505DRAFT_356685</name>
</gene>
<name>A0A6A6XRW0_9PLEO</name>
<protein>
    <submittedName>
        <fullName evidence="10">Siderochrome-iron transporter-like protein Sit1</fullName>
    </submittedName>
</protein>
<dbReference type="PANTHER" id="PTHR23501:SF92">
    <property type="entry name" value="GLUTATHIONE EXCHANGER 1-RELATED"/>
    <property type="match status" value="1"/>
</dbReference>
<feature type="transmembrane region" description="Helical" evidence="9">
    <location>
        <begin position="431"/>
        <end position="449"/>
    </location>
</feature>
<dbReference type="FunFam" id="1.20.1250.20:FF:000197">
    <property type="entry name" value="Siderophore iron transporter 1"/>
    <property type="match status" value="1"/>
</dbReference>
<feature type="transmembrane region" description="Helical" evidence="9">
    <location>
        <begin position="400"/>
        <end position="419"/>
    </location>
</feature>
<evidence type="ECO:0000256" key="5">
    <source>
        <dbReference type="ARBA" id="ARBA00022989"/>
    </source>
</evidence>
<sequence length="598" mass="64965">MSEIDEKPSPLEHPAHTKYDGESDTGTPLIGQKSPGVVRIEALAAHITFWDRVAIFVGVFLIAYAYGLDGTLRYTYQPTATSSFGGHSLLATVNTIRTVVAAAAQPTAAKVADVFGRVELLIVSVFFYILGTIVEAVCTNVESFAAGAVLYQIGYTCVILLVEVIIADTTSLRSRLFFSYVPAAPFIINTWVSGDISEAVLKNSTWRWGIGMWCIIYLACSLPLIISLWWVGHKAKRAGALDNYKTPYQIYGGKRLVLALFWQLDVIGIILLICVFGLILVPFTIAGGLSTQWKTAKVIAPLVIGLICVPVWIWWEMKAPHPMVPFHLMKDRAVWGALGIAITLNFAWTCQGDYLYSVLIVGFNESVKSATRITSLYSFSSVITGIILGMVVFKVRYLKPFILFGTCLFMVAFGLMIHYRGGSGPSAHNGIIGAQVLLGIAGGFFPYPAQASIQAATKHEHVAVITGIYLSSYNIGSALGNTVSGAIWTQIVPGELTARLGNATQALQWYESPLGLVLTYPPGTPQRDAAIDAYKHVQRLLCTTGICLCAVLIFFACVIRNPKLGKEQSLPDAEGGKEGSAPEVQDGKKGWKNFSLFK</sequence>
<keyword evidence="11" id="KW-1185">Reference proteome</keyword>
<keyword evidence="3" id="KW-0813">Transport</keyword>
<keyword evidence="7 9" id="KW-0472">Membrane</keyword>
<dbReference type="Gene3D" id="1.20.1250.20">
    <property type="entry name" value="MFS general substrate transporter like domains"/>
    <property type="match status" value="2"/>
</dbReference>
<feature type="transmembrane region" description="Helical" evidence="9">
    <location>
        <begin position="335"/>
        <end position="356"/>
    </location>
</feature>
<feature type="region of interest" description="Disordered" evidence="8">
    <location>
        <begin position="1"/>
        <end position="27"/>
    </location>
</feature>
<evidence type="ECO:0000256" key="3">
    <source>
        <dbReference type="ARBA" id="ARBA00022448"/>
    </source>
</evidence>
<reference evidence="10" key="1">
    <citation type="journal article" date="2020" name="Stud. Mycol.">
        <title>101 Dothideomycetes genomes: a test case for predicting lifestyles and emergence of pathogens.</title>
        <authorList>
            <person name="Haridas S."/>
            <person name="Albert R."/>
            <person name="Binder M."/>
            <person name="Bloem J."/>
            <person name="Labutti K."/>
            <person name="Salamov A."/>
            <person name="Andreopoulos B."/>
            <person name="Baker S."/>
            <person name="Barry K."/>
            <person name="Bills G."/>
            <person name="Bluhm B."/>
            <person name="Cannon C."/>
            <person name="Castanera R."/>
            <person name="Culley D."/>
            <person name="Daum C."/>
            <person name="Ezra D."/>
            <person name="Gonzalez J."/>
            <person name="Henrissat B."/>
            <person name="Kuo A."/>
            <person name="Liang C."/>
            <person name="Lipzen A."/>
            <person name="Lutzoni F."/>
            <person name="Magnuson J."/>
            <person name="Mondo S."/>
            <person name="Nolan M."/>
            <person name="Ohm R."/>
            <person name="Pangilinan J."/>
            <person name="Park H.-J."/>
            <person name="Ramirez L."/>
            <person name="Alfaro M."/>
            <person name="Sun H."/>
            <person name="Tritt A."/>
            <person name="Yoshinaga Y."/>
            <person name="Zwiers L.-H."/>
            <person name="Turgeon B."/>
            <person name="Goodwin S."/>
            <person name="Spatafora J."/>
            <person name="Crous P."/>
            <person name="Grigoriev I."/>
        </authorList>
    </citation>
    <scope>NUCLEOTIDE SEQUENCE</scope>
    <source>
        <strain evidence="10">CBS 109.77</strain>
    </source>
</reference>
<dbReference type="OrthoDB" id="2241241at2759"/>
<feature type="compositionally biased region" description="Basic and acidic residues" evidence="8">
    <location>
        <begin position="1"/>
        <end position="21"/>
    </location>
</feature>
<evidence type="ECO:0000256" key="1">
    <source>
        <dbReference type="ARBA" id="ARBA00004127"/>
    </source>
</evidence>
<dbReference type="GO" id="GO:0005886">
    <property type="term" value="C:plasma membrane"/>
    <property type="evidence" value="ECO:0007669"/>
    <property type="project" value="TreeGrafter"/>
</dbReference>
<keyword evidence="4 9" id="KW-0812">Transmembrane</keyword>
<dbReference type="Proteomes" id="UP000799757">
    <property type="component" value="Unassembled WGS sequence"/>
</dbReference>
<dbReference type="GO" id="GO:0005774">
    <property type="term" value="C:vacuolar membrane"/>
    <property type="evidence" value="ECO:0007669"/>
    <property type="project" value="TreeGrafter"/>
</dbReference>
<evidence type="ECO:0000313" key="10">
    <source>
        <dbReference type="EMBL" id="KAF2799316.1"/>
    </source>
</evidence>
<dbReference type="AlphaFoldDB" id="A0A6A6XRW0"/>
<feature type="transmembrane region" description="Helical" evidence="9">
    <location>
        <begin position="376"/>
        <end position="393"/>
    </location>
</feature>
<feature type="transmembrane region" description="Helical" evidence="9">
    <location>
        <begin position="143"/>
        <end position="165"/>
    </location>
</feature>
<feature type="region of interest" description="Disordered" evidence="8">
    <location>
        <begin position="568"/>
        <end position="598"/>
    </location>
</feature>
<accession>A0A6A6XRW0</accession>
<evidence type="ECO:0000256" key="7">
    <source>
        <dbReference type="ARBA" id="ARBA00023136"/>
    </source>
</evidence>
<keyword evidence="6" id="KW-0406">Ion transport</keyword>